<evidence type="ECO:0000256" key="2">
    <source>
        <dbReference type="ARBA" id="ARBA00022576"/>
    </source>
</evidence>
<dbReference type="PANTHER" id="PTHR42832:SF3">
    <property type="entry name" value="L-GLUTAMINE--4-(METHYLSULFANYL)-2-OXOBUTANOATE AMINOTRANSFERASE"/>
    <property type="match status" value="1"/>
</dbReference>
<comment type="caution">
    <text evidence="5">The sequence shown here is derived from an EMBL/GenBank/DDBJ whole genome shotgun (WGS) entry which is preliminary data.</text>
</comment>
<dbReference type="Gene3D" id="3.40.640.10">
    <property type="entry name" value="Type I PLP-dependent aspartate aminotransferase-like (Major domain)"/>
    <property type="match status" value="1"/>
</dbReference>
<dbReference type="InterPro" id="IPR015422">
    <property type="entry name" value="PyrdxlP-dep_Trfase_small"/>
</dbReference>
<dbReference type="NCBIfam" id="TIGR03538">
    <property type="entry name" value="DapC_gpp"/>
    <property type="match status" value="1"/>
</dbReference>
<dbReference type="InterPro" id="IPR015424">
    <property type="entry name" value="PyrdxlP-dep_Trfase"/>
</dbReference>
<keyword evidence="2" id="KW-0032">Aminotransferase</keyword>
<dbReference type="GO" id="GO:0009089">
    <property type="term" value="P:lysine biosynthetic process via diaminopimelate"/>
    <property type="evidence" value="ECO:0007669"/>
    <property type="project" value="InterPro"/>
</dbReference>
<dbReference type="CDD" id="cd00609">
    <property type="entry name" value="AAT_like"/>
    <property type="match status" value="1"/>
</dbReference>
<keyword evidence="3" id="KW-0808">Transferase</keyword>
<dbReference type="Gene3D" id="3.90.1150.10">
    <property type="entry name" value="Aspartate Aminotransferase, domain 1"/>
    <property type="match status" value="1"/>
</dbReference>
<evidence type="ECO:0000313" key="5">
    <source>
        <dbReference type="EMBL" id="KRO91263.1"/>
    </source>
</evidence>
<gene>
    <name evidence="5" type="ORF">ABS24_02325</name>
</gene>
<reference evidence="5 6" key="1">
    <citation type="submission" date="2015-10" db="EMBL/GenBank/DDBJ databases">
        <title>Metagenome-Assembled Genomes uncover a global brackish microbiome.</title>
        <authorList>
            <person name="Hugerth L.W."/>
            <person name="Larsson J."/>
            <person name="Alneberg J."/>
            <person name="Lindh M.V."/>
            <person name="Legrand C."/>
            <person name="Pinhassi J."/>
            <person name="Andersson A.F."/>
        </authorList>
    </citation>
    <scope>NUCLEOTIDE SEQUENCE [LARGE SCALE GENOMIC DNA]</scope>
    <source>
        <strain evidence="5">BACL26 MAG-121220-bin70</strain>
    </source>
</reference>
<feature type="non-terminal residue" evidence="5">
    <location>
        <position position="1"/>
    </location>
</feature>
<dbReference type="InterPro" id="IPR004839">
    <property type="entry name" value="Aminotransferase_I/II_large"/>
</dbReference>
<dbReference type="Proteomes" id="UP000051213">
    <property type="component" value="Unassembled WGS sequence"/>
</dbReference>
<dbReference type="Pfam" id="PF00155">
    <property type="entry name" value="Aminotran_1_2"/>
    <property type="match status" value="1"/>
</dbReference>
<proteinExistence type="predicted"/>
<dbReference type="GO" id="GO:0009016">
    <property type="term" value="F:succinyldiaminopimelate transaminase activity"/>
    <property type="evidence" value="ECO:0007669"/>
    <property type="project" value="InterPro"/>
</dbReference>
<dbReference type="SUPFAM" id="SSF53383">
    <property type="entry name" value="PLP-dependent transferases"/>
    <property type="match status" value="1"/>
</dbReference>
<dbReference type="InterPro" id="IPR019878">
    <property type="entry name" value="DapC_beta/gammaproteobac"/>
</dbReference>
<dbReference type="InterPro" id="IPR050881">
    <property type="entry name" value="LL-DAP_aminotransferase"/>
</dbReference>
<organism evidence="5 6">
    <name type="scientific">SAR92 bacterium BACL26 MAG-121220-bin70</name>
    <dbReference type="NCBI Taxonomy" id="1655626"/>
    <lineage>
        <taxon>Bacteria</taxon>
        <taxon>Pseudomonadati</taxon>
        <taxon>Pseudomonadota</taxon>
        <taxon>Gammaproteobacteria</taxon>
        <taxon>Cellvibrionales</taxon>
        <taxon>Porticoccaceae</taxon>
        <taxon>SAR92 clade</taxon>
    </lineage>
</organism>
<feature type="domain" description="Aminotransferase class I/classII large" evidence="4">
    <location>
        <begin position="2"/>
        <end position="345"/>
    </location>
</feature>
<dbReference type="InterPro" id="IPR015421">
    <property type="entry name" value="PyrdxlP-dep_Trfase_major"/>
</dbReference>
<evidence type="ECO:0000313" key="6">
    <source>
        <dbReference type="Proteomes" id="UP000051213"/>
    </source>
</evidence>
<evidence type="ECO:0000256" key="3">
    <source>
        <dbReference type="ARBA" id="ARBA00022679"/>
    </source>
</evidence>
<dbReference type="GO" id="GO:0030170">
    <property type="term" value="F:pyridoxal phosphate binding"/>
    <property type="evidence" value="ECO:0007669"/>
    <property type="project" value="InterPro"/>
</dbReference>
<evidence type="ECO:0000256" key="1">
    <source>
        <dbReference type="ARBA" id="ARBA00001933"/>
    </source>
</evidence>
<protein>
    <submittedName>
        <fullName evidence="5">Succinyldiaminopimelate transaminase</fullName>
    </submittedName>
</protein>
<evidence type="ECO:0000259" key="4">
    <source>
        <dbReference type="Pfam" id="PF00155"/>
    </source>
</evidence>
<sequence>IGEPKHPAPKFVKQALIKSIDTLAHYPSTRGSIELRTAIAQWLEQRFHLDKDSLDPESQILPVCGTREAIFAFTQAVISPNNGSTKPIVITPNPFYQIYEGSAILAGAEPYYLECNPENGFVPDLNSVPIAIWERCQLLHLCSPGNPTGAVMSIAQMQHAVHLADQYDFVIASDECYSEVYLDERNPPPGLLEACQKMGRTDSARCVVFHSLSKRSNLPGLRSGFVAGDESILKQFFNYRTYHGCSMSLPVQIASTAAWQDENHTIENRTLYREKFSAVTDILRSCMSFPEPEASFYLWPETPIDDMQFAKMLYSQQNVTLLPGQFLSRQTPATNPGLNRVRIALVAEINECIEAALRIKQFISSLDTSKGT</sequence>
<dbReference type="AlphaFoldDB" id="A0A0R2TVK8"/>
<accession>A0A0R2TVK8</accession>
<name>A0A0R2TVK8_9GAMM</name>
<comment type="cofactor">
    <cofactor evidence="1">
        <name>pyridoxal 5'-phosphate</name>
        <dbReference type="ChEBI" id="CHEBI:597326"/>
    </cofactor>
</comment>
<dbReference type="PANTHER" id="PTHR42832">
    <property type="entry name" value="AMINO ACID AMINOTRANSFERASE"/>
    <property type="match status" value="1"/>
</dbReference>
<dbReference type="EMBL" id="LICA01000559">
    <property type="protein sequence ID" value="KRO91263.1"/>
    <property type="molecule type" value="Genomic_DNA"/>
</dbReference>